<comment type="subcellular location">
    <subcellularLocation>
        <location evidence="1">Cytoplasmic vesicle</location>
    </subcellularLocation>
    <subcellularLocation>
        <location evidence="2">Secreted</location>
    </subcellularLocation>
</comment>
<evidence type="ECO:0000256" key="3">
    <source>
        <dbReference type="ARBA" id="ARBA00022525"/>
    </source>
</evidence>
<evidence type="ECO:0000259" key="10">
    <source>
        <dbReference type="Pfam" id="PF05617"/>
    </source>
</evidence>
<sequence>MALNKMAVVLAVSWLMVIGISTAGARQLPFQPGYNLAARLEVGEGGIVDCLTALLELRSCSNEIILFFLNGEAYLGLDCCRSIRIITRQCWPSMLTSLGFTAEEGDILRDYCDAIAPPPTPQVVSPVQSPSGLVLTGVEVMVLVSGFE</sequence>
<dbReference type="InterPro" id="IPR044711">
    <property type="entry name" value="EC11-15"/>
</dbReference>
<dbReference type="GO" id="GO:2000008">
    <property type="term" value="P:regulation of protein localization to cell surface"/>
    <property type="evidence" value="ECO:0000318"/>
    <property type="project" value="GO_Central"/>
</dbReference>
<comment type="similarity">
    <text evidence="8">Belongs to the plant egg cell-secreted peptide family.</text>
</comment>
<dbReference type="RefSeq" id="XP_010274632.1">
    <property type="nucleotide sequence ID" value="XM_010276330.1"/>
</dbReference>
<keyword evidence="11" id="KW-1185">Reference proteome</keyword>
<evidence type="ECO:0000256" key="6">
    <source>
        <dbReference type="ARBA" id="ARBA00023329"/>
    </source>
</evidence>
<evidence type="ECO:0000313" key="11">
    <source>
        <dbReference type="Proteomes" id="UP000189703"/>
    </source>
</evidence>
<dbReference type="OMA" id="FTFREYC"/>
<dbReference type="InParanoid" id="A0A1U8B1N6"/>
<organism evidence="11 12">
    <name type="scientific">Nelumbo nucifera</name>
    <name type="common">Sacred lotus</name>
    <dbReference type="NCBI Taxonomy" id="4432"/>
    <lineage>
        <taxon>Eukaryota</taxon>
        <taxon>Viridiplantae</taxon>
        <taxon>Streptophyta</taxon>
        <taxon>Embryophyta</taxon>
        <taxon>Tracheophyta</taxon>
        <taxon>Spermatophyta</taxon>
        <taxon>Magnoliopsida</taxon>
        <taxon>Proteales</taxon>
        <taxon>Nelumbonaceae</taxon>
        <taxon>Nelumbo</taxon>
    </lineage>
</organism>
<dbReference type="KEGG" id="nnu:104609906"/>
<dbReference type="GeneID" id="104609906"/>
<dbReference type="GO" id="GO:0009567">
    <property type="term" value="P:double fertilization forming a zygote and endosperm"/>
    <property type="evidence" value="ECO:0000318"/>
    <property type="project" value="GO_Central"/>
</dbReference>
<dbReference type="GO" id="GO:0080155">
    <property type="term" value="P:regulation of double fertilization forming a zygote and endosperm"/>
    <property type="evidence" value="ECO:0000318"/>
    <property type="project" value="GO_Central"/>
</dbReference>
<keyword evidence="5" id="KW-0278">Fertilization</keyword>
<feature type="signal peptide" evidence="9">
    <location>
        <begin position="1"/>
        <end position="25"/>
    </location>
</feature>
<comment type="function">
    <text evidence="7">Involved in the regulation of gamete interactions during the double fertilization and to prevent multiple-pollen tube attraction; mediates the redistribution of the gamete fusogen HAP2/GCS1 to the cell surface after secretion upon sperm arrival.</text>
</comment>
<protein>
    <submittedName>
        <fullName evidence="12">Egg cell-secreted protein 1.4-like</fullName>
    </submittedName>
</protein>
<dbReference type="OrthoDB" id="782765at2759"/>
<feature type="domain" description="Prolamin-like" evidence="10">
    <location>
        <begin position="49"/>
        <end position="113"/>
    </location>
</feature>
<dbReference type="AlphaFoldDB" id="A0A1U8B1N6"/>
<gene>
    <name evidence="12" type="primary">LOC104609906</name>
</gene>
<evidence type="ECO:0000256" key="7">
    <source>
        <dbReference type="ARBA" id="ARBA00034457"/>
    </source>
</evidence>
<keyword evidence="6" id="KW-0968">Cytoplasmic vesicle</keyword>
<dbReference type="eggNOG" id="ENOG502S3PF">
    <property type="taxonomic scope" value="Eukaryota"/>
</dbReference>
<keyword evidence="4 9" id="KW-0732">Signal</keyword>
<evidence type="ECO:0000256" key="1">
    <source>
        <dbReference type="ARBA" id="ARBA00004541"/>
    </source>
</evidence>
<name>A0A1U8B1N6_NELNU</name>
<dbReference type="PANTHER" id="PTHR35293:SF10">
    <property type="entry name" value="EGG CELL-SECRETED PROTEIN 1.2-RELATED"/>
    <property type="match status" value="1"/>
</dbReference>
<evidence type="ECO:0000256" key="5">
    <source>
        <dbReference type="ARBA" id="ARBA00023279"/>
    </source>
</evidence>
<feature type="chain" id="PRO_5010537551" evidence="9">
    <location>
        <begin position="26"/>
        <end position="148"/>
    </location>
</feature>
<evidence type="ECO:0000256" key="4">
    <source>
        <dbReference type="ARBA" id="ARBA00022729"/>
    </source>
</evidence>
<evidence type="ECO:0000313" key="12">
    <source>
        <dbReference type="RefSeq" id="XP_010274632.1"/>
    </source>
</evidence>
<dbReference type="Pfam" id="PF05617">
    <property type="entry name" value="Prolamin_like"/>
    <property type="match status" value="1"/>
</dbReference>
<keyword evidence="3" id="KW-0964">Secreted</keyword>
<dbReference type="GO" id="GO:0031410">
    <property type="term" value="C:cytoplasmic vesicle"/>
    <property type="evidence" value="ECO:0007669"/>
    <property type="project" value="UniProtKB-SubCell"/>
</dbReference>
<dbReference type="Proteomes" id="UP000189703">
    <property type="component" value="Unplaced"/>
</dbReference>
<dbReference type="GO" id="GO:0005576">
    <property type="term" value="C:extracellular region"/>
    <property type="evidence" value="ECO:0000318"/>
    <property type="project" value="GO_Central"/>
</dbReference>
<evidence type="ECO:0000256" key="2">
    <source>
        <dbReference type="ARBA" id="ARBA00004613"/>
    </source>
</evidence>
<evidence type="ECO:0000256" key="9">
    <source>
        <dbReference type="SAM" id="SignalP"/>
    </source>
</evidence>
<reference evidence="12" key="1">
    <citation type="submission" date="2025-08" db="UniProtKB">
        <authorList>
            <consortium name="RefSeq"/>
        </authorList>
    </citation>
    <scope>IDENTIFICATION</scope>
</reference>
<dbReference type="InterPro" id="IPR008502">
    <property type="entry name" value="Prolamin-like"/>
</dbReference>
<proteinExistence type="inferred from homology"/>
<dbReference type="GO" id="GO:0031982">
    <property type="term" value="C:vesicle"/>
    <property type="evidence" value="ECO:0000318"/>
    <property type="project" value="GO_Central"/>
</dbReference>
<dbReference type="PANTHER" id="PTHR35293">
    <property type="entry name" value="EGG CELL-SECRETED PROTEIN 1.5"/>
    <property type="match status" value="1"/>
</dbReference>
<evidence type="ECO:0000256" key="8">
    <source>
        <dbReference type="ARBA" id="ARBA00034484"/>
    </source>
</evidence>
<accession>A0A1U8B1N6</accession>